<feature type="compositionally biased region" description="Basic and acidic residues" evidence="3">
    <location>
        <begin position="526"/>
        <end position="536"/>
    </location>
</feature>
<organism evidence="7 8">
    <name type="scientific">Oncorhynchus kisutch</name>
    <name type="common">Coho salmon</name>
    <name type="synonym">Salmo kisutch</name>
    <dbReference type="NCBI Taxonomy" id="8019"/>
    <lineage>
        <taxon>Eukaryota</taxon>
        <taxon>Metazoa</taxon>
        <taxon>Chordata</taxon>
        <taxon>Craniata</taxon>
        <taxon>Vertebrata</taxon>
        <taxon>Euteleostomi</taxon>
        <taxon>Actinopterygii</taxon>
        <taxon>Neopterygii</taxon>
        <taxon>Teleostei</taxon>
        <taxon>Protacanthopterygii</taxon>
        <taxon>Salmoniformes</taxon>
        <taxon>Salmonidae</taxon>
        <taxon>Salmoninae</taxon>
        <taxon>Oncorhynchus</taxon>
    </lineage>
</organism>
<dbReference type="PROSITE" id="PS50090">
    <property type="entry name" value="MYB_LIKE"/>
    <property type="match status" value="1"/>
</dbReference>
<feature type="compositionally biased region" description="Polar residues" evidence="3">
    <location>
        <begin position="1320"/>
        <end position="1339"/>
    </location>
</feature>
<feature type="compositionally biased region" description="Basic and acidic residues" evidence="3">
    <location>
        <begin position="931"/>
        <end position="940"/>
    </location>
</feature>
<dbReference type="GO" id="GO:0000785">
    <property type="term" value="C:chromatin"/>
    <property type="evidence" value="ECO:0007669"/>
    <property type="project" value="TreeGrafter"/>
</dbReference>
<dbReference type="InterPro" id="IPR017884">
    <property type="entry name" value="SANT_dom"/>
</dbReference>
<comment type="similarity">
    <text evidence="1">Belongs to the N-CoR nuclear receptor corepressors family.</text>
</comment>
<gene>
    <name evidence="7" type="primary">NCOR2</name>
    <name evidence="7" type="synonym">LOC109895822</name>
</gene>
<feature type="compositionally biased region" description="Basic and acidic residues" evidence="3">
    <location>
        <begin position="1449"/>
        <end position="1459"/>
    </location>
</feature>
<evidence type="ECO:0000256" key="1">
    <source>
        <dbReference type="ARBA" id="ARBA00010097"/>
    </source>
</evidence>
<dbReference type="PROSITE" id="PS51293">
    <property type="entry name" value="SANT"/>
    <property type="match status" value="1"/>
</dbReference>
<dbReference type="Ensembl" id="ENSOKIT00005065605.1">
    <property type="protein sequence ID" value="ENSOKIP00005061732.1"/>
    <property type="gene ID" value="ENSOKIG00005025484.1"/>
</dbReference>
<feature type="compositionally biased region" description="Basic and acidic residues" evidence="3">
    <location>
        <begin position="1111"/>
        <end position="1129"/>
    </location>
</feature>
<feature type="region of interest" description="Disordered" evidence="3">
    <location>
        <begin position="178"/>
        <end position="200"/>
    </location>
</feature>
<dbReference type="InterPro" id="IPR051571">
    <property type="entry name" value="N-CoR_corepressor"/>
</dbReference>
<evidence type="ECO:0000259" key="6">
    <source>
        <dbReference type="PROSITE" id="PS51294"/>
    </source>
</evidence>
<dbReference type="Pfam" id="PF00249">
    <property type="entry name" value="Myb_DNA-binding"/>
    <property type="match status" value="1"/>
</dbReference>
<dbReference type="PANTHER" id="PTHR13992">
    <property type="entry name" value="NUCLEAR RECEPTOR CO-REPRESSOR RELATED NCOR"/>
    <property type="match status" value="1"/>
</dbReference>
<evidence type="ECO:0000256" key="2">
    <source>
        <dbReference type="ARBA" id="ARBA00023054"/>
    </source>
</evidence>
<dbReference type="FunFam" id="1.20.58.1880:FF:000002">
    <property type="entry name" value="nuclear receptor corepressor 2 isoform X1"/>
    <property type="match status" value="1"/>
</dbReference>
<name>A0A8C7MKM3_ONCKI</name>
<evidence type="ECO:0000259" key="5">
    <source>
        <dbReference type="PROSITE" id="PS51293"/>
    </source>
</evidence>
<accession>A0A8C7MKM3</accession>
<feature type="compositionally biased region" description="Polar residues" evidence="3">
    <location>
        <begin position="1056"/>
        <end position="1065"/>
    </location>
</feature>
<feature type="region of interest" description="Disordered" evidence="3">
    <location>
        <begin position="526"/>
        <end position="731"/>
    </location>
</feature>
<dbReference type="CDD" id="cd00167">
    <property type="entry name" value="SANT"/>
    <property type="match status" value="1"/>
</dbReference>
<feature type="compositionally biased region" description="Low complexity" evidence="3">
    <location>
        <begin position="1378"/>
        <end position="1390"/>
    </location>
</feature>
<dbReference type="SUPFAM" id="SSF46689">
    <property type="entry name" value="Homeodomain-like"/>
    <property type="match status" value="1"/>
</dbReference>
<evidence type="ECO:0000259" key="4">
    <source>
        <dbReference type="PROSITE" id="PS50090"/>
    </source>
</evidence>
<keyword evidence="2" id="KW-0175">Coiled coil</keyword>
<feature type="compositionally biased region" description="Polar residues" evidence="3">
    <location>
        <begin position="1609"/>
        <end position="1624"/>
    </location>
</feature>
<feature type="region of interest" description="Disordered" evidence="3">
    <location>
        <begin position="32"/>
        <end position="59"/>
    </location>
</feature>
<proteinExistence type="inferred from homology"/>
<feature type="domain" description="HTH myb-type" evidence="6">
    <location>
        <begin position="473"/>
        <end position="520"/>
    </location>
</feature>
<feature type="compositionally biased region" description="Polar residues" evidence="3">
    <location>
        <begin position="1396"/>
        <end position="1418"/>
    </location>
</feature>
<sequence>MLHRWREHDPRGPRLCFSTDVGLVDYHPHSRDYSSHLAQPHRRRPSLLSEFQPGNERGQEQHIRYEHIYLPDPNSLSEVEYAEMKRPRLDMGAESLMRHSAHRPQLPLGGAEDMSKDRGSSMGKLEPISPVSPAQMDPDLDLVPARFSKEELIQNMDRVDREITMVEQQICKLRKKQQQLEEEAAKPQEPARSMISPPPSEAKHRSLVQIIYDENRVSTIVHTHLLLSLCPLYNQPSDTKQYHENIKINQAMRKKLILYFKRRNHARKQWEQKFCQRYDQLMEAWEKKVERIENNPRRRAKESKVREYYEKQFPEIRKQRELQERMQSRVGQRGGGLASSSARSEHEVSEIIDGISEQEVSSSKSKQALFLQIKNEKITIKTERLKITRKAKSFLNMSTVSPPQHWGAQSDDTSGEDGEDKEPTVAFKGRRTANSQGRRKGRVTRSMTSEVEETATPPLSSELANLEMNESSRWTEEEMETAKKGLLQYGRNWSAIAKMVGSKTVSQCKNFYFNYKKRQKLDEILQQHKMKSERERKARRKGKALQSEEASAPSAAEEEEMEGSGASGNEEEAPEDGEGRNNTHTHYNNQRHRGQGAHCQYTNSLKGGGRAKAGSKPGDKEASGSHMVQGGDEKPPGDGDKAIKQEVKTEAGEGSKELPSESTDGDRKPPTAEAEESKSSSKSSKRDHEPKTGSHADSDSSATCSADEVEESENTEKNRMTSPNRPSLLNYAHDGVISSPLQKPMDLKQLKQRAAAIPPIVIKLTSAVSCGVIGCCVPLRLSLPPQGTPADVLYKGTITRLITEDNPSRAERERDEALSKGHVVYEGISGHILTYDRLPSQNPKEDGRGQPGEILGLKRPYDVMEGGISRGVLQGRKKCYSFFTPAHISGLMGRAMPHERDSPHLTHHIRGSISQGIPRHLEPQDGYMRREPKQMKREASPPRGPSQMADPMKGRDGMVPTVKEGGRSIHLIPREELRQMPEGMMMAKAGKDGIIAQVSGTPHCRCTGGLRKGHDVRSIIASSPRSHYGMPPHLEMRGPEQRGRYEEGPKGRPSAVVSTASSMARSSPLAMGGDQGGKAHHSPVGYEEHKGGMRAPYTGPSHRGSPLSRESGQRQHEGSNKNQPQERKSTPTPREMSSGKSPLSGVAEQQAQQQAQQQASLASYERLLQGLGADVYRGQIPLAFDPAALRQGIPIDPAAYYLPRHLAPNPGYPHPYPYLIRGFPDTAALENRQTLLNDYITSQQMHQWPAAAAMAAQRSDLLRGLSPRDQPLQLPYSAAPRGIIDLSQVPHLPVLVPPSAGSSGSPMDRITYIPGAFPSQPYTSSPISPGTGLDSTPASRQRDRDRERERERDRDREKGISHGNVEHAPIWRPGTEHSSGGSVRPSSHSGYGHQHSPVSPRTQDSVQQRPSVLHNTGGKSLPVMILFSSHRSMPGSNRYPGYAYQQSMDSKEMGRDGGKSRGGLPKHTQDQHGPSISSSKSDPQLASPNQGGYPSPYPQGSSASHHSGRPPHLLPPQSDNAAGRGESGTPSREKTQNKPMSVQEQELRSLGKTTMTAANFINAIIMRQISCETGMPETGSLVANSASDGKTLWIPGSPHHPDPPLMWSSPHSMGSRSPPSTSQPPAFFSKLTESTSAIVKSKKQEMIKKMTVVGNPGQPGTEIFNMPASTTAGPVSIRSHPAPEVSGNTIGLEAIIRKALMGKYDEQAEERPPSSNAINPMVASVPTAMLPADGRTEDSYSLQGGGKPKGSGRSNGRKAKSPGPGLSGGERPSSVSSVHSEGDANRRTPVTNRVWEDRPSSTGATPFPCNPLTMRFPSGMPVSNPSPTPSGQIGAQGQGRSWEEEPKPLLCSQYETLSDSE</sequence>
<feature type="region of interest" description="Disordered" evidence="3">
    <location>
        <begin position="1596"/>
        <end position="1624"/>
    </location>
</feature>
<feature type="compositionally biased region" description="Polar residues" evidence="3">
    <location>
        <begin position="1471"/>
        <end position="1505"/>
    </location>
</feature>
<feature type="compositionally biased region" description="Basic and acidic residues" evidence="3">
    <location>
        <begin position="1340"/>
        <end position="1360"/>
    </location>
</feature>
<dbReference type="FunFam" id="1.20.5.430:FF:000001">
    <property type="entry name" value="Nuclear receptor corepressor 2 isoform 1"/>
    <property type="match status" value="1"/>
</dbReference>
<dbReference type="Pfam" id="PF15784">
    <property type="entry name" value="GPS2_interact"/>
    <property type="match status" value="1"/>
</dbReference>
<feature type="domain" description="SANT" evidence="5">
    <location>
        <begin position="469"/>
        <end position="520"/>
    </location>
</feature>
<dbReference type="GO" id="GO:0032991">
    <property type="term" value="C:protein-containing complex"/>
    <property type="evidence" value="ECO:0007669"/>
    <property type="project" value="UniProtKB-ARBA"/>
</dbReference>
<dbReference type="InterPro" id="IPR009057">
    <property type="entry name" value="Homeodomain-like_sf"/>
</dbReference>
<evidence type="ECO:0000313" key="8">
    <source>
        <dbReference type="Proteomes" id="UP000694557"/>
    </source>
</evidence>
<evidence type="ECO:0000256" key="3">
    <source>
        <dbReference type="SAM" id="MobiDB-lite"/>
    </source>
</evidence>
<dbReference type="GO" id="GO:0005654">
    <property type="term" value="C:nucleoplasm"/>
    <property type="evidence" value="ECO:0007669"/>
    <property type="project" value="UniProtKB-ARBA"/>
</dbReference>
<dbReference type="Gene3D" id="1.20.5.430">
    <property type="match status" value="1"/>
</dbReference>
<feature type="region of interest" description="Disordered" evidence="3">
    <location>
        <begin position="931"/>
        <end position="954"/>
    </location>
</feature>
<dbReference type="GeneTree" id="ENSGT00940000159022"/>
<feature type="region of interest" description="Disordered" evidence="3">
    <location>
        <begin position="398"/>
        <end position="458"/>
    </location>
</feature>
<feature type="compositionally biased region" description="Basic and acidic residues" evidence="3">
    <location>
        <begin position="631"/>
        <end position="698"/>
    </location>
</feature>
<dbReference type="GO" id="GO:0000122">
    <property type="term" value="P:negative regulation of transcription by RNA polymerase II"/>
    <property type="evidence" value="ECO:0007669"/>
    <property type="project" value="TreeGrafter"/>
</dbReference>
<dbReference type="GO" id="GO:0003714">
    <property type="term" value="F:transcription corepressor activity"/>
    <property type="evidence" value="ECO:0007669"/>
    <property type="project" value="TreeGrafter"/>
</dbReference>
<feature type="compositionally biased region" description="Basic and acidic residues" evidence="3">
    <location>
        <begin position="1034"/>
        <end position="1050"/>
    </location>
</feature>
<feature type="region of interest" description="Disordered" evidence="3">
    <location>
        <begin position="104"/>
        <end position="137"/>
    </location>
</feature>
<dbReference type="PROSITE" id="PS51294">
    <property type="entry name" value="HTH_MYB"/>
    <property type="match status" value="1"/>
</dbReference>
<dbReference type="InterPro" id="IPR031557">
    <property type="entry name" value="N-CoR_GPS2_interact"/>
</dbReference>
<dbReference type="InterPro" id="IPR001005">
    <property type="entry name" value="SANT/Myb"/>
</dbReference>
<dbReference type="InterPro" id="IPR017930">
    <property type="entry name" value="Myb_dom"/>
</dbReference>
<feature type="region of interest" description="Disordered" evidence="3">
    <location>
        <begin position="1297"/>
        <end position="1418"/>
    </location>
</feature>
<protein>
    <submittedName>
        <fullName evidence="7">Nuclear receptor corepressor 2</fullName>
    </submittedName>
</protein>
<feature type="region of interest" description="Disordered" evidence="3">
    <location>
        <begin position="1023"/>
        <end position="1154"/>
    </location>
</feature>
<feature type="region of interest" description="Disordered" evidence="3">
    <location>
        <begin position="1731"/>
        <end position="1861"/>
    </location>
</feature>
<keyword evidence="8" id="KW-1185">Reference proteome</keyword>
<reference evidence="7" key="1">
    <citation type="submission" date="2025-08" db="UniProtKB">
        <authorList>
            <consortium name="Ensembl"/>
        </authorList>
    </citation>
    <scope>IDENTIFICATION</scope>
</reference>
<feature type="domain" description="Myb-like" evidence="4">
    <location>
        <begin position="472"/>
        <end position="516"/>
    </location>
</feature>
<evidence type="ECO:0000313" key="7">
    <source>
        <dbReference type="Ensembl" id="ENSOKIP00005061732.1"/>
    </source>
</evidence>
<dbReference type="PANTHER" id="PTHR13992:SF21">
    <property type="entry name" value="NUCLEAR RECEPTOR COREPRESSOR 2"/>
    <property type="match status" value="1"/>
</dbReference>
<dbReference type="SMART" id="SM00717">
    <property type="entry name" value="SANT"/>
    <property type="match status" value="1"/>
</dbReference>
<dbReference type="Proteomes" id="UP000694557">
    <property type="component" value="Unassembled WGS sequence"/>
</dbReference>
<dbReference type="Gene3D" id="1.20.58.1880">
    <property type="match status" value="1"/>
</dbReference>
<feature type="compositionally biased region" description="Polar residues" evidence="3">
    <location>
        <begin position="1821"/>
        <end position="1839"/>
    </location>
</feature>
<reference evidence="7" key="2">
    <citation type="submission" date="2025-09" db="UniProtKB">
        <authorList>
            <consortium name="Ensembl"/>
        </authorList>
    </citation>
    <scope>IDENTIFICATION</scope>
</reference>
<feature type="region of interest" description="Disordered" evidence="3">
    <location>
        <begin position="1448"/>
        <end position="1547"/>
    </location>
</feature>